<sequence length="191" mass="21332">KEEQKSKRQKDLQKIIHINSSYSTKTQILLSLIWPRISAETATCDQCEEKSAFVDLYICTTANTSKLCLTTGTEQITEPKIPVSAYAIAQNGRASVAIPRAIGSRNPNLSRAKDTMLRARATVMHLGRIDTVNDGSRPTRRPTKAVEYKENNVDRITEANERITDPRNPIKMSPAPGFDEIFIMPKMEASP</sequence>
<gene>
    <name evidence="1" type="ORF">STAS_22979</name>
</gene>
<feature type="non-terminal residue" evidence="1">
    <location>
        <position position="1"/>
    </location>
</feature>
<name>A0A5A7QNF1_STRAF</name>
<reference evidence="2" key="1">
    <citation type="journal article" date="2019" name="Curr. Biol.">
        <title>Genome Sequence of Striga asiatica Provides Insight into the Evolution of Plant Parasitism.</title>
        <authorList>
            <person name="Yoshida S."/>
            <person name="Kim S."/>
            <person name="Wafula E.K."/>
            <person name="Tanskanen J."/>
            <person name="Kim Y.M."/>
            <person name="Honaas L."/>
            <person name="Yang Z."/>
            <person name="Spallek T."/>
            <person name="Conn C.E."/>
            <person name="Ichihashi Y."/>
            <person name="Cheong K."/>
            <person name="Cui S."/>
            <person name="Der J.P."/>
            <person name="Gundlach H."/>
            <person name="Jiao Y."/>
            <person name="Hori C."/>
            <person name="Ishida J.K."/>
            <person name="Kasahara H."/>
            <person name="Kiba T."/>
            <person name="Kim M.S."/>
            <person name="Koo N."/>
            <person name="Laohavisit A."/>
            <person name="Lee Y.H."/>
            <person name="Lumba S."/>
            <person name="McCourt P."/>
            <person name="Mortimer J.C."/>
            <person name="Mutuku J.M."/>
            <person name="Nomura T."/>
            <person name="Sasaki-Sekimoto Y."/>
            <person name="Seto Y."/>
            <person name="Wang Y."/>
            <person name="Wakatake T."/>
            <person name="Sakakibara H."/>
            <person name="Demura T."/>
            <person name="Yamaguchi S."/>
            <person name="Yoneyama K."/>
            <person name="Manabe R.I."/>
            <person name="Nelson D.C."/>
            <person name="Schulman A.H."/>
            <person name="Timko M.P."/>
            <person name="dePamphilis C.W."/>
            <person name="Choi D."/>
            <person name="Shirasu K."/>
        </authorList>
    </citation>
    <scope>NUCLEOTIDE SEQUENCE [LARGE SCALE GENOMIC DNA]</scope>
    <source>
        <strain evidence="2">cv. UVA1</strain>
    </source>
</reference>
<evidence type="ECO:0000313" key="1">
    <source>
        <dbReference type="EMBL" id="GER45987.1"/>
    </source>
</evidence>
<organism evidence="1 2">
    <name type="scientific">Striga asiatica</name>
    <name type="common">Asiatic witchweed</name>
    <name type="synonym">Buchnera asiatica</name>
    <dbReference type="NCBI Taxonomy" id="4170"/>
    <lineage>
        <taxon>Eukaryota</taxon>
        <taxon>Viridiplantae</taxon>
        <taxon>Streptophyta</taxon>
        <taxon>Embryophyta</taxon>
        <taxon>Tracheophyta</taxon>
        <taxon>Spermatophyta</taxon>
        <taxon>Magnoliopsida</taxon>
        <taxon>eudicotyledons</taxon>
        <taxon>Gunneridae</taxon>
        <taxon>Pentapetalae</taxon>
        <taxon>asterids</taxon>
        <taxon>lamiids</taxon>
        <taxon>Lamiales</taxon>
        <taxon>Orobanchaceae</taxon>
        <taxon>Buchnereae</taxon>
        <taxon>Striga</taxon>
    </lineage>
</organism>
<evidence type="ECO:0000313" key="2">
    <source>
        <dbReference type="Proteomes" id="UP000325081"/>
    </source>
</evidence>
<proteinExistence type="predicted"/>
<comment type="caution">
    <text evidence="1">The sequence shown here is derived from an EMBL/GenBank/DDBJ whole genome shotgun (WGS) entry which is preliminary data.</text>
</comment>
<dbReference type="OrthoDB" id="1732334at2759"/>
<dbReference type="Proteomes" id="UP000325081">
    <property type="component" value="Unassembled WGS sequence"/>
</dbReference>
<keyword evidence="1" id="KW-0456">Lyase</keyword>
<feature type="non-terminal residue" evidence="1">
    <location>
        <position position="191"/>
    </location>
</feature>
<protein>
    <submittedName>
        <fullName evidence="1">Methylisocitrate lyase</fullName>
    </submittedName>
</protein>
<dbReference type="EMBL" id="BKCP01007404">
    <property type="protein sequence ID" value="GER45987.1"/>
    <property type="molecule type" value="Genomic_DNA"/>
</dbReference>
<keyword evidence="2" id="KW-1185">Reference proteome</keyword>
<dbReference type="GO" id="GO:0016829">
    <property type="term" value="F:lyase activity"/>
    <property type="evidence" value="ECO:0007669"/>
    <property type="project" value="UniProtKB-KW"/>
</dbReference>
<accession>A0A5A7QNF1</accession>
<dbReference type="AlphaFoldDB" id="A0A5A7QNF1"/>